<dbReference type="CDD" id="cd04861">
    <property type="entry name" value="LigD_Pol_like"/>
    <property type="match status" value="1"/>
</dbReference>
<proteinExistence type="predicted"/>
<dbReference type="PANTHER" id="PTHR42705:SF2">
    <property type="entry name" value="BIFUNCTIONAL NON-HOMOLOGOUS END JOINING PROTEIN LIGD"/>
    <property type="match status" value="1"/>
</dbReference>
<dbReference type="Pfam" id="PF21686">
    <property type="entry name" value="LigD_Prim-Pol"/>
    <property type="match status" value="1"/>
</dbReference>
<evidence type="ECO:0000313" key="2">
    <source>
        <dbReference type="EMBL" id="AKV03492.1"/>
    </source>
</evidence>
<evidence type="ECO:0000313" key="3">
    <source>
        <dbReference type="Proteomes" id="UP000064967"/>
    </source>
</evidence>
<dbReference type="Proteomes" id="UP000064967">
    <property type="component" value="Chromosome"/>
</dbReference>
<keyword evidence="2" id="KW-0436">Ligase</keyword>
<gene>
    <name evidence="2" type="ORF">AKJ09_10155</name>
</gene>
<name>A0A0K1QCV1_9BACT</name>
<dbReference type="STRING" id="1391654.AKJ09_10155"/>
<keyword evidence="3" id="KW-1185">Reference proteome</keyword>
<dbReference type="EMBL" id="CP012333">
    <property type="protein sequence ID" value="AKV03492.1"/>
    <property type="molecule type" value="Genomic_DNA"/>
</dbReference>
<reference evidence="2 3" key="1">
    <citation type="submission" date="2015-08" db="EMBL/GenBank/DDBJ databases">
        <authorList>
            <person name="Babu N.S."/>
            <person name="Beckwith C.J."/>
            <person name="Beseler K.G."/>
            <person name="Brison A."/>
            <person name="Carone J.V."/>
            <person name="Caskin T.P."/>
            <person name="Diamond M."/>
            <person name="Durham M.E."/>
            <person name="Foxe J.M."/>
            <person name="Go M."/>
            <person name="Henderson B.A."/>
            <person name="Jones I.B."/>
            <person name="McGettigan J.A."/>
            <person name="Micheletti S.J."/>
            <person name="Nasrallah M.E."/>
            <person name="Ortiz D."/>
            <person name="Piller C.R."/>
            <person name="Privatt S.R."/>
            <person name="Schneider S.L."/>
            <person name="Sharp S."/>
            <person name="Smith T.C."/>
            <person name="Stanton J.D."/>
            <person name="Ullery H.E."/>
            <person name="Wilson R.J."/>
            <person name="Serrano M.G."/>
            <person name="Buck G."/>
            <person name="Lee V."/>
            <person name="Wang Y."/>
            <person name="Carvalho R."/>
            <person name="Voegtly L."/>
            <person name="Shi R."/>
            <person name="Duckworth R."/>
            <person name="Johnson A."/>
            <person name="Loviza R."/>
            <person name="Walstead R."/>
            <person name="Shah Z."/>
            <person name="Kiflezghi M."/>
            <person name="Wade K."/>
            <person name="Ball S.L."/>
            <person name="Bradley K.W."/>
            <person name="Asai D.J."/>
            <person name="Bowman C.A."/>
            <person name="Russell D.A."/>
            <person name="Pope W.H."/>
            <person name="Jacobs-Sera D."/>
            <person name="Hendrix R.W."/>
            <person name="Hatfull G.F."/>
        </authorList>
    </citation>
    <scope>NUCLEOTIDE SEQUENCE [LARGE SCALE GENOMIC DNA]</scope>
    <source>
        <strain evidence="2 3">DSM 27648</strain>
    </source>
</reference>
<dbReference type="KEGG" id="llu:AKJ09_10155"/>
<dbReference type="GO" id="GO:0016874">
    <property type="term" value="F:ligase activity"/>
    <property type="evidence" value="ECO:0007669"/>
    <property type="project" value="UniProtKB-KW"/>
</dbReference>
<sequence length="333" mass="36147">MLDGPNTRKLEGVMVAVSNADRVVFPEVGRTKGEVVSYYERIAPRLLVHATGRPLSIRRFPKGLAGAGFFQKNVPDHYPASIERFTVSRSPRSNGSSRARAKKDAKPADVTIYPLVSEPEHLAYLANQGAIELHVTTSRAADLLHPDRIVIDLDPPKGALALVRKAALIARDALGEFGLDSIPVATGSKGYHVVAPIVPSVDLETLGLALQKFGALVAAKFPDELTTAFRIAERGKRVFVDWLRNRPLATVVSPYSLRATPRASVATPFAWSELEVVAPDTFTIDDLDRLLERGDPLAALAETPGDASFFVSKVDDAFDASGLVLEPFDRFRS</sequence>
<dbReference type="InterPro" id="IPR052171">
    <property type="entry name" value="NHEJ_LigD"/>
</dbReference>
<dbReference type="AlphaFoldDB" id="A0A0K1QCV1"/>
<dbReference type="PANTHER" id="PTHR42705">
    <property type="entry name" value="BIFUNCTIONAL NON-HOMOLOGOUS END JOINING PROTEIN LIGD"/>
    <property type="match status" value="1"/>
</dbReference>
<protein>
    <submittedName>
        <fullName evidence="2">ATP-dependent DNA ligase</fullName>
    </submittedName>
</protein>
<evidence type="ECO:0000259" key="1">
    <source>
        <dbReference type="Pfam" id="PF21686"/>
    </source>
</evidence>
<dbReference type="InterPro" id="IPR014145">
    <property type="entry name" value="LigD_pol_dom"/>
</dbReference>
<feature type="domain" description="DNA ligase D polymerase" evidence="1">
    <location>
        <begin position="31"/>
        <end position="296"/>
    </location>
</feature>
<organism evidence="2 3">
    <name type="scientific">Labilithrix luteola</name>
    <dbReference type="NCBI Taxonomy" id="1391654"/>
    <lineage>
        <taxon>Bacteria</taxon>
        <taxon>Pseudomonadati</taxon>
        <taxon>Myxococcota</taxon>
        <taxon>Polyangia</taxon>
        <taxon>Polyangiales</taxon>
        <taxon>Labilitrichaceae</taxon>
        <taxon>Labilithrix</taxon>
    </lineage>
</organism>
<accession>A0A0K1QCV1</accession>
<dbReference type="Gene3D" id="3.90.920.10">
    <property type="entry name" value="DNA primase, PRIM domain"/>
    <property type="match status" value="1"/>
</dbReference>